<dbReference type="EMBL" id="JBHRZT010000072">
    <property type="protein sequence ID" value="MFC3885942.1"/>
    <property type="molecule type" value="Genomic_DNA"/>
</dbReference>
<gene>
    <name evidence="1" type="ORF">ACFOU2_21680</name>
</gene>
<organism evidence="1 2">
    <name type="scientific">Bacillus songklensis</name>
    <dbReference type="NCBI Taxonomy" id="1069116"/>
    <lineage>
        <taxon>Bacteria</taxon>
        <taxon>Bacillati</taxon>
        <taxon>Bacillota</taxon>
        <taxon>Bacilli</taxon>
        <taxon>Bacillales</taxon>
        <taxon>Bacillaceae</taxon>
        <taxon>Bacillus</taxon>
    </lineage>
</organism>
<comment type="caution">
    <text evidence="1">The sequence shown here is derived from an EMBL/GenBank/DDBJ whole genome shotgun (WGS) entry which is preliminary data.</text>
</comment>
<evidence type="ECO:0000313" key="2">
    <source>
        <dbReference type="Proteomes" id="UP001595752"/>
    </source>
</evidence>
<sequence length="126" mass="14632">MYWVYLSSIQKMTKSDVQKVIQQNEAHTIKEMKFDKPLPKQLTVYFRNGIHLLKETLPSFLLSKMAELSSFNNPEFYKAQAKRMSTYGMPKVINCAMDEATHLVLPRGVGAVWKSCFKNTLPRWTL</sequence>
<dbReference type="Proteomes" id="UP001595752">
    <property type="component" value="Unassembled WGS sequence"/>
</dbReference>
<reference evidence="2" key="1">
    <citation type="journal article" date="2019" name="Int. J. Syst. Evol. Microbiol.">
        <title>The Global Catalogue of Microorganisms (GCM) 10K type strain sequencing project: providing services to taxonomists for standard genome sequencing and annotation.</title>
        <authorList>
            <consortium name="The Broad Institute Genomics Platform"/>
            <consortium name="The Broad Institute Genome Sequencing Center for Infectious Disease"/>
            <person name="Wu L."/>
            <person name="Ma J."/>
        </authorList>
    </citation>
    <scope>NUCLEOTIDE SEQUENCE [LARGE SCALE GENOMIC DNA]</scope>
    <source>
        <strain evidence="2">CCUG 61889</strain>
    </source>
</reference>
<protein>
    <submittedName>
        <fullName evidence="1">Uncharacterized protein</fullName>
    </submittedName>
</protein>
<name>A0ABV8B9X0_9BACI</name>
<proteinExistence type="predicted"/>
<keyword evidence="2" id="KW-1185">Reference proteome</keyword>
<accession>A0ABV8B9X0</accession>
<evidence type="ECO:0000313" key="1">
    <source>
        <dbReference type="EMBL" id="MFC3885942.1"/>
    </source>
</evidence>